<sequence>IEALQKKEKETRENLSRREALWEQLEGRQHEIKEKVEGRAMKIRECEELTRDARILWTKSDTIEKTTVLEKKIKRIKVLDGQIKSQREKEVPITPSDKEIDELIQSQMRIEVLNESLIEKGLAVNVTPGEKGSLEVEIDGEIIKDGKLTATGTESVSVGAPGLGKVTVKAKLEQAHDAKVDIKHLGENIQRALSKYAVNSIDELKELCRTQNEISNSIKELFA</sequence>
<gene>
    <name evidence="1" type="ORF">S12H4_55212</name>
</gene>
<evidence type="ECO:0000313" key="1">
    <source>
        <dbReference type="EMBL" id="GAJ20046.1"/>
    </source>
</evidence>
<name>X1VSC0_9ZZZZ</name>
<proteinExistence type="predicted"/>
<dbReference type="EMBL" id="BARW01035395">
    <property type="protein sequence ID" value="GAJ20046.1"/>
    <property type="molecule type" value="Genomic_DNA"/>
</dbReference>
<organism evidence="1">
    <name type="scientific">marine sediment metagenome</name>
    <dbReference type="NCBI Taxonomy" id="412755"/>
    <lineage>
        <taxon>unclassified sequences</taxon>
        <taxon>metagenomes</taxon>
        <taxon>ecological metagenomes</taxon>
    </lineage>
</organism>
<accession>X1VSC0</accession>
<dbReference type="AlphaFoldDB" id="X1VSC0"/>
<comment type="caution">
    <text evidence="1">The sequence shown here is derived from an EMBL/GenBank/DDBJ whole genome shotgun (WGS) entry which is preliminary data.</text>
</comment>
<feature type="non-terminal residue" evidence="1">
    <location>
        <position position="223"/>
    </location>
</feature>
<protein>
    <submittedName>
        <fullName evidence="1">Uncharacterized protein</fullName>
    </submittedName>
</protein>
<feature type="non-terminal residue" evidence="1">
    <location>
        <position position="1"/>
    </location>
</feature>
<reference evidence="1" key="1">
    <citation type="journal article" date="2014" name="Front. Microbiol.">
        <title>High frequency of phylogenetically diverse reductive dehalogenase-homologous genes in deep subseafloor sedimentary metagenomes.</title>
        <authorList>
            <person name="Kawai M."/>
            <person name="Futagami T."/>
            <person name="Toyoda A."/>
            <person name="Takaki Y."/>
            <person name="Nishi S."/>
            <person name="Hori S."/>
            <person name="Arai W."/>
            <person name="Tsubouchi T."/>
            <person name="Morono Y."/>
            <person name="Uchiyama I."/>
            <person name="Ito T."/>
            <person name="Fujiyama A."/>
            <person name="Inagaki F."/>
            <person name="Takami H."/>
        </authorList>
    </citation>
    <scope>NUCLEOTIDE SEQUENCE</scope>
    <source>
        <strain evidence="1">Expedition CK06-06</strain>
    </source>
</reference>